<evidence type="ECO:0000256" key="9">
    <source>
        <dbReference type="RuleBase" id="RU000461"/>
    </source>
</evidence>
<dbReference type="GO" id="GO:0052544">
    <property type="term" value="P:defense response by callose deposition in cell wall"/>
    <property type="evidence" value="ECO:0007669"/>
    <property type="project" value="UniProtKB-ARBA"/>
</dbReference>
<proteinExistence type="inferred from homology"/>
<reference evidence="11" key="2">
    <citation type="submission" date="2017-06" db="EMBL/GenBank/DDBJ databases">
        <title>The pomegranate genome and the genomics of punicalagin biosynthesis.</title>
        <authorList>
            <person name="Xu C."/>
        </authorList>
    </citation>
    <scope>NUCLEOTIDE SEQUENCE [LARGE SCALE GENOMIC DNA]</scope>
    <source>
        <tissue evidence="11">Fresh leaf</tissue>
    </source>
</reference>
<name>A0A218WHG4_PUNGR</name>
<evidence type="ECO:0000313" key="14">
    <source>
        <dbReference type="RefSeq" id="XP_031381920.1"/>
    </source>
</evidence>
<feature type="binding site" description="axial binding residue" evidence="8">
    <location>
        <position position="480"/>
    </location>
    <ligand>
        <name>heme</name>
        <dbReference type="ChEBI" id="CHEBI:30413"/>
    </ligand>
    <ligandPart>
        <name>Fe</name>
        <dbReference type="ChEBI" id="CHEBI:18248"/>
    </ligandPart>
</feature>
<dbReference type="Proteomes" id="UP000197138">
    <property type="component" value="Unassembled WGS sequence"/>
</dbReference>
<dbReference type="AlphaFoldDB" id="A0A218WHG4"/>
<evidence type="ECO:0000313" key="13">
    <source>
        <dbReference type="Proteomes" id="UP000515151"/>
    </source>
</evidence>
<evidence type="ECO:0000256" key="5">
    <source>
        <dbReference type="ARBA" id="ARBA00023002"/>
    </source>
</evidence>
<dbReference type="GO" id="GO:0002229">
    <property type="term" value="P:defense response to oomycetes"/>
    <property type="evidence" value="ECO:0007669"/>
    <property type="project" value="UniProtKB-ARBA"/>
</dbReference>
<keyword evidence="13" id="KW-1185">Reference proteome</keyword>
<dbReference type="Gene3D" id="1.10.630.10">
    <property type="entry name" value="Cytochrome P450"/>
    <property type="match status" value="1"/>
</dbReference>
<dbReference type="PANTHER" id="PTHR47944">
    <property type="entry name" value="CYTOCHROME P450 98A9"/>
    <property type="match status" value="1"/>
</dbReference>
<dbReference type="GO" id="GO:0004497">
    <property type="term" value="F:monooxygenase activity"/>
    <property type="evidence" value="ECO:0007669"/>
    <property type="project" value="UniProtKB-KW"/>
</dbReference>
<dbReference type="OrthoDB" id="2789670at2759"/>
<accession>A0A218WHG4</accession>
<evidence type="ECO:0000256" key="2">
    <source>
        <dbReference type="ARBA" id="ARBA00010617"/>
    </source>
</evidence>
<evidence type="ECO:0000256" key="4">
    <source>
        <dbReference type="ARBA" id="ARBA00022723"/>
    </source>
</evidence>
<dbReference type="PANTHER" id="PTHR47944:SF19">
    <property type="entry name" value="CYTOCHROME P450 77A4"/>
    <property type="match status" value="1"/>
</dbReference>
<dbReference type="PROSITE" id="PS00086">
    <property type="entry name" value="CYTOCHROME_P450"/>
    <property type="match status" value="1"/>
</dbReference>
<dbReference type="InterPro" id="IPR002401">
    <property type="entry name" value="Cyt_P450_E_grp-I"/>
</dbReference>
<protein>
    <submittedName>
        <fullName evidence="14">Tyrosine N-monooxygenase-like</fullName>
    </submittedName>
</protein>
<reference evidence="14" key="4">
    <citation type="submission" date="2025-04" db="UniProtKB">
        <authorList>
            <consortium name="RefSeq"/>
        </authorList>
    </citation>
    <scope>IDENTIFICATION</scope>
    <source>
        <tissue evidence="14">Leaf</tissue>
    </source>
</reference>
<dbReference type="RefSeq" id="XP_031381920.1">
    <property type="nucleotide sequence ID" value="XM_031526060.1"/>
</dbReference>
<dbReference type="GO" id="GO:0005506">
    <property type="term" value="F:iron ion binding"/>
    <property type="evidence" value="ECO:0007669"/>
    <property type="project" value="InterPro"/>
</dbReference>
<evidence type="ECO:0000313" key="11">
    <source>
        <dbReference type="EMBL" id="OWM72126.1"/>
    </source>
</evidence>
<keyword evidence="10" id="KW-0812">Transmembrane</keyword>
<evidence type="ECO:0000256" key="7">
    <source>
        <dbReference type="ARBA" id="ARBA00023033"/>
    </source>
</evidence>
<keyword evidence="6 8" id="KW-0408">Iron</keyword>
<keyword evidence="5 9" id="KW-0560">Oxidoreductase</keyword>
<dbReference type="GeneID" id="116196375"/>
<dbReference type="Proteomes" id="UP000515151">
    <property type="component" value="Chromosome 1"/>
</dbReference>
<comment type="similarity">
    <text evidence="2 9">Belongs to the cytochrome P450 family.</text>
</comment>
<dbReference type="GO" id="GO:0016705">
    <property type="term" value="F:oxidoreductase activity, acting on paired donors, with incorporation or reduction of molecular oxygen"/>
    <property type="evidence" value="ECO:0007669"/>
    <property type="project" value="InterPro"/>
</dbReference>
<dbReference type="SUPFAM" id="SSF48264">
    <property type="entry name" value="Cytochrome P450"/>
    <property type="match status" value="1"/>
</dbReference>
<dbReference type="SMR" id="A0A218WHG4"/>
<dbReference type="GO" id="GO:0009684">
    <property type="term" value="P:indoleacetic acid biosynthetic process"/>
    <property type="evidence" value="ECO:0007669"/>
    <property type="project" value="UniProtKB-ARBA"/>
</dbReference>
<organism evidence="11 12">
    <name type="scientific">Punica granatum</name>
    <name type="common">Pomegranate</name>
    <dbReference type="NCBI Taxonomy" id="22663"/>
    <lineage>
        <taxon>Eukaryota</taxon>
        <taxon>Viridiplantae</taxon>
        <taxon>Streptophyta</taxon>
        <taxon>Embryophyta</taxon>
        <taxon>Tracheophyta</taxon>
        <taxon>Spermatophyta</taxon>
        <taxon>Magnoliopsida</taxon>
        <taxon>eudicotyledons</taxon>
        <taxon>Gunneridae</taxon>
        <taxon>Pentapetalae</taxon>
        <taxon>rosids</taxon>
        <taxon>malvids</taxon>
        <taxon>Myrtales</taxon>
        <taxon>Lythraceae</taxon>
        <taxon>Punica</taxon>
    </lineage>
</organism>
<dbReference type="EMBL" id="MTKT01004293">
    <property type="protein sequence ID" value="OWM72126.1"/>
    <property type="molecule type" value="Genomic_DNA"/>
</dbReference>
<dbReference type="GO" id="GO:0010120">
    <property type="term" value="P:camalexin biosynthetic process"/>
    <property type="evidence" value="ECO:0007669"/>
    <property type="project" value="UniProtKB-ARBA"/>
</dbReference>
<evidence type="ECO:0000256" key="10">
    <source>
        <dbReference type="SAM" id="Phobius"/>
    </source>
</evidence>
<dbReference type="Pfam" id="PF00067">
    <property type="entry name" value="p450"/>
    <property type="match status" value="1"/>
</dbReference>
<dbReference type="GO" id="GO:0006569">
    <property type="term" value="P:L-tryptophan catabolic process"/>
    <property type="evidence" value="ECO:0007669"/>
    <property type="project" value="UniProtKB-ARBA"/>
</dbReference>
<keyword evidence="10" id="KW-0472">Membrane</keyword>
<dbReference type="GO" id="GO:0009625">
    <property type="term" value="P:response to insect"/>
    <property type="evidence" value="ECO:0007669"/>
    <property type="project" value="UniProtKB-ARBA"/>
</dbReference>
<evidence type="ECO:0000256" key="6">
    <source>
        <dbReference type="ARBA" id="ARBA00023004"/>
    </source>
</evidence>
<evidence type="ECO:0000256" key="1">
    <source>
        <dbReference type="ARBA" id="ARBA00001971"/>
    </source>
</evidence>
<dbReference type="PRINTS" id="PR00463">
    <property type="entry name" value="EP450I"/>
</dbReference>
<dbReference type="InterPro" id="IPR036396">
    <property type="entry name" value="Cyt_P450_sf"/>
</dbReference>
<evidence type="ECO:0000256" key="8">
    <source>
        <dbReference type="PIRSR" id="PIRSR602401-1"/>
    </source>
</evidence>
<reference evidence="12" key="1">
    <citation type="journal article" date="2017" name="Plant J.">
        <title>The pomegranate (Punica granatum L.) genome and the genomics of punicalagin biosynthesis.</title>
        <authorList>
            <person name="Qin G."/>
            <person name="Xu C."/>
            <person name="Ming R."/>
            <person name="Tang H."/>
            <person name="Guyot R."/>
            <person name="Kramer E.M."/>
            <person name="Hu Y."/>
            <person name="Yi X."/>
            <person name="Qi Y."/>
            <person name="Xu X."/>
            <person name="Gao Z."/>
            <person name="Pan H."/>
            <person name="Jian J."/>
            <person name="Tian Y."/>
            <person name="Yue Z."/>
            <person name="Xu Y."/>
        </authorList>
    </citation>
    <scope>NUCLEOTIDE SEQUENCE [LARGE SCALE GENOMIC DNA]</scope>
    <source>
        <strain evidence="12">cv. Dabenzi</strain>
    </source>
</reference>
<evidence type="ECO:0000313" key="12">
    <source>
        <dbReference type="Proteomes" id="UP000197138"/>
    </source>
</evidence>
<comment type="cofactor">
    <cofactor evidence="1 8">
        <name>heme</name>
        <dbReference type="ChEBI" id="CHEBI:30413"/>
    </cofactor>
</comment>
<dbReference type="InterPro" id="IPR001128">
    <property type="entry name" value="Cyt_P450"/>
</dbReference>
<dbReference type="FunFam" id="1.10.630.10:FF:000037">
    <property type="entry name" value="Cytochrome P450 9"/>
    <property type="match status" value="1"/>
</dbReference>
<keyword evidence="10" id="KW-1133">Transmembrane helix</keyword>
<keyword evidence="4 8" id="KW-0479">Metal-binding</keyword>
<sequence length="546" mass="62670">MAVTIVASPPFIIFLLFFVAKLMHLRINSKQRLIKAQLPPGPVPWPIIGCIPEMLRRKPTFRWILGWMKEMDTDIACFRFGNVHVIPVTCPTIAQEFLKKQDAVFASRPLSVAAGTFSGGYKTTILSPYGETWKKMRKVLNSEVVSPARHQWLHDKRIMEADNLVWYIYNQSKNFGRVNLRTACRQYTGNVMRRLMFNQRYFVEKIIDDGAPTSREEEHVEALFETLRYLYAFCISDYLPFLAGLDLDGHEKIIKEVHETILKYHEPIIRERIQKWREDDGRNFRAENELEKIEPQDLLDVLISLKDAREKPLLTQEEIIAQTWEIMIAGIDNPANAVEWAMAEMINNPEILSKAVEEVDKVVGKERLVQEQDIPNLNYIKACAREAFRLHPLHSFNPPHLSLSETIVAGYRIPKGSHVILSRRGLGRNPKVWDRPLEFKPERHLFNGGNANRCNGSPEEVLLTEPNLRFISFSTGRRGCIGITLGTVMTVMLLARIVQGFSWMKPPELSNISLKESDRDLSLANPLALCAEPRVPSHLYVPIINE</sequence>
<dbReference type="InterPro" id="IPR017972">
    <property type="entry name" value="Cyt_P450_CS"/>
</dbReference>
<gene>
    <name evidence="14" type="primary">LOC116196375</name>
    <name evidence="11" type="ORF">CDL15_Pgr018009</name>
</gene>
<feature type="transmembrane region" description="Helical" evidence="10">
    <location>
        <begin position="6"/>
        <end position="25"/>
    </location>
</feature>
<dbReference type="GO" id="GO:0020037">
    <property type="term" value="F:heme binding"/>
    <property type="evidence" value="ECO:0007669"/>
    <property type="project" value="InterPro"/>
</dbReference>
<keyword evidence="3 8" id="KW-0349">Heme</keyword>
<reference evidence="13" key="3">
    <citation type="journal article" date="2020" name="Plant Biotechnol. J.">
        <title>The pomegranate (Punica granatum L.) draft genome dissects genetic divergence between soft- and hard-seeded cultivars.</title>
        <authorList>
            <person name="Luo X."/>
            <person name="Li H."/>
            <person name="Wu Z."/>
            <person name="Yao W."/>
            <person name="Zhao P."/>
            <person name="Cao D."/>
            <person name="Yu H."/>
            <person name="Li K."/>
            <person name="Poudel K."/>
            <person name="Zhao D."/>
            <person name="Zhang F."/>
            <person name="Xia X."/>
            <person name="Chen L."/>
            <person name="Wang Q."/>
            <person name="Jing D."/>
            <person name="Cao S."/>
        </authorList>
    </citation>
    <scope>NUCLEOTIDE SEQUENCE [LARGE SCALE GENOMIC DNA]</scope>
</reference>
<evidence type="ECO:0000256" key="3">
    <source>
        <dbReference type="ARBA" id="ARBA00022617"/>
    </source>
</evidence>
<dbReference type="PRINTS" id="PR00385">
    <property type="entry name" value="P450"/>
</dbReference>
<keyword evidence="7 9" id="KW-0503">Monooxygenase</keyword>